<keyword evidence="2" id="KW-0521">NADP</keyword>
<dbReference type="SUPFAM" id="SSF51735">
    <property type="entry name" value="NAD(P)-binding Rossmann-fold domains"/>
    <property type="match status" value="1"/>
</dbReference>
<dbReference type="InterPro" id="IPR020904">
    <property type="entry name" value="Sc_DH/Rdtase_CS"/>
</dbReference>
<comment type="similarity">
    <text evidence="1">Belongs to the short-chain dehydrogenases/reductases (SDR) family.</text>
</comment>
<dbReference type="PROSITE" id="PS00061">
    <property type="entry name" value="ADH_SHORT"/>
    <property type="match status" value="1"/>
</dbReference>
<reference evidence="4 5" key="1">
    <citation type="journal article" date="2018" name="Nat. Ecol. Evol.">
        <title>Pezizomycetes genomes reveal the molecular basis of ectomycorrhizal truffle lifestyle.</title>
        <authorList>
            <person name="Murat C."/>
            <person name="Payen T."/>
            <person name="Noel B."/>
            <person name="Kuo A."/>
            <person name="Morin E."/>
            <person name="Chen J."/>
            <person name="Kohler A."/>
            <person name="Krizsan K."/>
            <person name="Balestrini R."/>
            <person name="Da Silva C."/>
            <person name="Montanini B."/>
            <person name="Hainaut M."/>
            <person name="Levati E."/>
            <person name="Barry K.W."/>
            <person name="Belfiori B."/>
            <person name="Cichocki N."/>
            <person name="Clum A."/>
            <person name="Dockter R.B."/>
            <person name="Fauchery L."/>
            <person name="Guy J."/>
            <person name="Iotti M."/>
            <person name="Le Tacon F."/>
            <person name="Lindquist E.A."/>
            <person name="Lipzen A."/>
            <person name="Malagnac F."/>
            <person name="Mello A."/>
            <person name="Molinier V."/>
            <person name="Miyauchi S."/>
            <person name="Poulain J."/>
            <person name="Riccioni C."/>
            <person name="Rubini A."/>
            <person name="Sitrit Y."/>
            <person name="Splivallo R."/>
            <person name="Traeger S."/>
            <person name="Wang M."/>
            <person name="Zifcakova L."/>
            <person name="Wipf D."/>
            <person name="Zambonelli A."/>
            <person name="Paolocci F."/>
            <person name="Nowrousian M."/>
            <person name="Ottonello S."/>
            <person name="Baldrian P."/>
            <person name="Spatafora J.W."/>
            <person name="Henrissat B."/>
            <person name="Nagy L.G."/>
            <person name="Aury J.M."/>
            <person name="Wincker P."/>
            <person name="Grigoriev I.V."/>
            <person name="Bonfante P."/>
            <person name="Martin F.M."/>
        </authorList>
    </citation>
    <scope>NUCLEOTIDE SEQUENCE [LARGE SCALE GENOMIC DNA]</scope>
    <source>
        <strain evidence="4 5">CCBAS932</strain>
    </source>
</reference>
<accession>A0A3N4KRV3</accession>
<keyword evidence="3" id="KW-0560">Oxidoreductase</keyword>
<evidence type="ECO:0000256" key="1">
    <source>
        <dbReference type="ARBA" id="ARBA00006484"/>
    </source>
</evidence>
<dbReference type="Pfam" id="PF13561">
    <property type="entry name" value="adh_short_C2"/>
    <property type="match status" value="1"/>
</dbReference>
<evidence type="ECO:0000313" key="5">
    <source>
        <dbReference type="Proteomes" id="UP000277580"/>
    </source>
</evidence>
<dbReference type="InParanoid" id="A0A3N4KRV3"/>
<dbReference type="PANTHER" id="PTHR43618">
    <property type="entry name" value="7-ALPHA-HYDROXYSTEROID DEHYDROGENASE"/>
    <property type="match status" value="1"/>
</dbReference>
<dbReference type="Proteomes" id="UP000277580">
    <property type="component" value="Unassembled WGS sequence"/>
</dbReference>
<dbReference type="FunFam" id="3.40.50.720:FF:000084">
    <property type="entry name" value="Short-chain dehydrogenase reductase"/>
    <property type="match status" value="1"/>
</dbReference>
<dbReference type="OrthoDB" id="294295at2759"/>
<sequence length="278" mass="28632">MAEITNYPSLFTLTSKTAVVTGGSRGLGLHAASGLLHAGCSTLIITSRKADGCATAVRELQALHPAARILAIPADLSKLSEVERFVKAVDEATGGKVDVLVANAGATWGAPLESHPDEGFAKVMDLNVRSVFNLVKLMVPLLERAAAERGGDERSRVVTVGSVAGIVVGGTGVNGTYGYAASKAAVMHMTKHLAIELAPRRILCNAIAPGFFPSKMANGFISKSGGVEGLGKENPTGRLGKAEDIVGCVVFLCSNAASHVNGAIIPIDGGKHLAQSRL</sequence>
<keyword evidence="5" id="KW-1185">Reference proteome</keyword>
<dbReference type="PRINTS" id="PR00081">
    <property type="entry name" value="GDHRDH"/>
</dbReference>
<dbReference type="EMBL" id="ML119124">
    <property type="protein sequence ID" value="RPB13237.1"/>
    <property type="molecule type" value="Genomic_DNA"/>
</dbReference>
<name>A0A3N4KRV3_9PEZI</name>
<gene>
    <name evidence="4" type="ORF">P167DRAFT_522115</name>
</gene>
<evidence type="ECO:0000313" key="4">
    <source>
        <dbReference type="EMBL" id="RPB13237.1"/>
    </source>
</evidence>
<dbReference type="InterPro" id="IPR052178">
    <property type="entry name" value="Sec_Metab_Biosynth_SDR"/>
</dbReference>
<proteinExistence type="inferred from homology"/>
<organism evidence="4 5">
    <name type="scientific">Morchella conica CCBAS932</name>
    <dbReference type="NCBI Taxonomy" id="1392247"/>
    <lineage>
        <taxon>Eukaryota</taxon>
        <taxon>Fungi</taxon>
        <taxon>Dikarya</taxon>
        <taxon>Ascomycota</taxon>
        <taxon>Pezizomycotina</taxon>
        <taxon>Pezizomycetes</taxon>
        <taxon>Pezizales</taxon>
        <taxon>Morchellaceae</taxon>
        <taxon>Morchella</taxon>
    </lineage>
</organism>
<dbReference type="Gene3D" id="3.40.50.720">
    <property type="entry name" value="NAD(P)-binding Rossmann-like Domain"/>
    <property type="match status" value="1"/>
</dbReference>
<dbReference type="STRING" id="1392247.A0A3N4KRV3"/>
<dbReference type="PRINTS" id="PR00080">
    <property type="entry name" value="SDRFAMILY"/>
</dbReference>
<dbReference type="InterPro" id="IPR036291">
    <property type="entry name" value="NAD(P)-bd_dom_sf"/>
</dbReference>
<dbReference type="PANTHER" id="PTHR43618:SF12">
    <property type="entry name" value="OXIDOREDUCTASE, SHORT-CHAIN DEHYDROGENASE_REDUCTASE FAMILY (AFU_ORTHOLOGUE AFUA_1G14540)"/>
    <property type="match status" value="1"/>
</dbReference>
<evidence type="ECO:0000256" key="3">
    <source>
        <dbReference type="ARBA" id="ARBA00023002"/>
    </source>
</evidence>
<dbReference type="AlphaFoldDB" id="A0A3N4KRV3"/>
<evidence type="ECO:0000256" key="2">
    <source>
        <dbReference type="ARBA" id="ARBA00022857"/>
    </source>
</evidence>
<protein>
    <submittedName>
        <fullName evidence="4">NAD(P)-binding protein</fullName>
    </submittedName>
</protein>
<dbReference type="InterPro" id="IPR002347">
    <property type="entry name" value="SDR_fam"/>
</dbReference>
<dbReference type="GO" id="GO:0016491">
    <property type="term" value="F:oxidoreductase activity"/>
    <property type="evidence" value="ECO:0007669"/>
    <property type="project" value="UniProtKB-KW"/>
</dbReference>